<evidence type="ECO:0000256" key="2">
    <source>
        <dbReference type="ARBA" id="ARBA00001946"/>
    </source>
</evidence>
<dbReference type="EMBL" id="VSSQ01013880">
    <property type="protein sequence ID" value="MPM52478.1"/>
    <property type="molecule type" value="Genomic_DNA"/>
</dbReference>
<dbReference type="GO" id="GO:0046872">
    <property type="term" value="F:metal ion binding"/>
    <property type="evidence" value="ECO:0007669"/>
    <property type="project" value="UniProtKB-KW"/>
</dbReference>
<dbReference type="PANTHER" id="PTHR20854">
    <property type="entry name" value="INOSITOL MONOPHOSPHATASE"/>
    <property type="match status" value="1"/>
</dbReference>
<evidence type="ECO:0000313" key="8">
    <source>
        <dbReference type="EMBL" id="MPM52478.1"/>
    </source>
</evidence>
<sequence>MIDINKIRNNVEQIACSTGEFLKEQQAQLHQSDIELKGTRNFVTHIDTEAEKMLVKKLGELIPGATFLTEEGTVTYVDGQYTWIIDPLDGTTNYVHGDTPFSVSVALMKDREIILGVVYDPVADELFSASAKGKVTLNGNSFKTSLHQTLTNGYIGFGIPYSLDDRGEKILKNAVGQFRKCSFRIKGSAAIEICYVACGRSDAYFHSGLSPWDVAAGTFILECAGGTCTDFSGGRNYIFNKELVASNGKIHAAPAPVSENQYGASASHPPMTAPHAIEIMLMNESSFLSVSLFSGIRYPSRYPIAASSSSVLMTWQ</sequence>
<evidence type="ECO:0000256" key="1">
    <source>
        <dbReference type="ARBA" id="ARBA00001033"/>
    </source>
</evidence>
<dbReference type="PRINTS" id="PR01959">
    <property type="entry name" value="SBIMPHPHTASE"/>
</dbReference>
<dbReference type="PANTHER" id="PTHR20854:SF4">
    <property type="entry name" value="INOSITOL-1-MONOPHOSPHATASE-RELATED"/>
    <property type="match status" value="1"/>
</dbReference>
<comment type="caution">
    <text evidence="8">The sequence shown here is derived from an EMBL/GenBank/DDBJ whole genome shotgun (WGS) entry which is preliminary data.</text>
</comment>
<dbReference type="InterPro" id="IPR022337">
    <property type="entry name" value="Inositol_monophosphatase_SuhB"/>
</dbReference>
<dbReference type="GO" id="GO:0008934">
    <property type="term" value="F:inositol monophosphate 1-phosphatase activity"/>
    <property type="evidence" value="ECO:0007669"/>
    <property type="project" value="InterPro"/>
</dbReference>
<dbReference type="GO" id="GO:0046854">
    <property type="term" value="P:phosphatidylinositol phosphate biosynthetic process"/>
    <property type="evidence" value="ECO:0007669"/>
    <property type="project" value="InterPro"/>
</dbReference>
<keyword evidence="5" id="KW-0479">Metal-binding</keyword>
<proteinExistence type="inferred from homology"/>
<dbReference type="EC" id="3.1.3.25" evidence="4"/>
<dbReference type="InterPro" id="IPR020550">
    <property type="entry name" value="Inositol_monophosphatase_CS"/>
</dbReference>
<dbReference type="GO" id="GO:0006020">
    <property type="term" value="P:inositol metabolic process"/>
    <property type="evidence" value="ECO:0007669"/>
    <property type="project" value="TreeGrafter"/>
</dbReference>
<dbReference type="PRINTS" id="PR00377">
    <property type="entry name" value="IMPHPHTASES"/>
</dbReference>
<comment type="similarity">
    <text evidence="3">Belongs to the inositol monophosphatase superfamily.</text>
</comment>
<dbReference type="AlphaFoldDB" id="A0A645AID2"/>
<gene>
    <name evidence="8" type="ORF">SDC9_99237</name>
</gene>
<evidence type="ECO:0000256" key="7">
    <source>
        <dbReference type="ARBA" id="ARBA00022842"/>
    </source>
</evidence>
<keyword evidence="6" id="KW-0378">Hydrolase</keyword>
<evidence type="ECO:0000256" key="4">
    <source>
        <dbReference type="ARBA" id="ARBA00013106"/>
    </source>
</evidence>
<protein>
    <recommendedName>
        <fullName evidence="4">inositol-phosphate phosphatase</fullName>
        <ecNumber evidence="4">3.1.3.25</ecNumber>
    </recommendedName>
</protein>
<keyword evidence="7" id="KW-0460">Magnesium</keyword>
<dbReference type="CDD" id="cd01639">
    <property type="entry name" value="IMPase"/>
    <property type="match status" value="1"/>
</dbReference>
<dbReference type="InterPro" id="IPR000760">
    <property type="entry name" value="Inositol_monophosphatase-like"/>
</dbReference>
<dbReference type="InterPro" id="IPR033942">
    <property type="entry name" value="IMPase"/>
</dbReference>
<evidence type="ECO:0000256" key="6">
    <source>
        <dbReference type="ARBA" id="ARBA00022801"/>
    </source>
</evidence>
<dbReference type="PROSITE" id="PS00629">
    <property type="entry name" value="IMP_1"/>
    <property type="match status" value="1"/>
</dbReference>
<name>A0A645AID2_9ZZZZ</name>
<dbReference type="Gene3D" id="3.40.190.80">
    <property type="match status" value="1"/>
</dbReference>
<comment type="catalytic activity">
    <reaction evidence="1">
        <text>a myo-inositol phosphate + H2O = myo-inositol + phosphate</text>
        <dbReference type="Rhea" id="RHEA:24056"/>
        <dbReference type="ChEBI" id="CHEBI:15377"/>
        <dbReference type="ChEBI" id="CHEBI:17268"/>
        <dbReference type="ChEBI" id="CHEBI:43474"/>
        <dbReference type="ChEBI" id="CHEBI:84139"/>
        <dbReference type="EC" id="3.1.3.25"/>
    </reaction>
</comment>
<accession>A0A645AID2</accession>
<dbReference type="PROSITE" id="PS00630">
    <property type="entry name" value="IMP_2"/>
    <property type="match status" value="1"/>
</dbReference>
<dbReference type="Pfam" id="PF00459">
    <property type="entry name" value="Inositol_P"/>
    <property type="match status" value="1"/>
</dbReference>
<dbReference type="GO" id="GO:0007165">
    <property type="term" value="P:signal transduction"/>
    <property type="evidence" value="ECO:0007669"/>
    <property type="project" value="TreeGrafter"/>
</dbReference>
<evidence type="ECO:0000256" key="3">
    <source>
        <dbReference type="ARBA" id="ARBA00009759"/>
    </source>
</evidence>
<reference evidence="8" key="1">
    <citation type="submission" date="2019-08" db="EMBL/GenBank/DDBJ databases">
        <authorList>
            <person name="Kucharzyk K."/>
            <person name="Murdoch R.W."/>
            <person name="Higgins S."/>
            <person name="Loffler F."/>
        </authorList>
    </citation>
    <scope>NUCLEOTIDE SEQUENCE</scope>
</reference>
<comment type="cofactor">
    <cofactor evidence="2">
        <name>Mg(2+)</name>
        <dbReference type="ChEBI" id="CHEBI:18420"/>
    </cofactor>
</comment>
<dbReference type="InterPro" id="IPR020583">
    <property type="entry name" value="Inositol_monoP_metal-BS"/>
</dbReference>
<organism evidence="8">
    <name type="scientific">bioreactor metagenome</name>
    <dbReference type="NCBI Taxonomy" id="1076179"/>
    <lineage>
        <taxon>unclassified sequences</taxon>
        <taxon>metagenomes</taxon>
        <taxon>ecological metagenomes</taxon>
    </lineage>
</organism>
<dbReference type="Gene3D" id="3.30.540.10">
    <property type="entry name" value="Fructose-1,6-Bisphosphatase, subunit A, domain 1"/>
    <property type="match status" value="1"/>
</dbReference>
<dbReference type="SUPFAM" id="SSF56655">
    <property type="entry name" value="Carbohydrate phosphatase"/>
    <property type="match status" value="1"/>
</dbReference>
<evidence type="ECO:0000256" key="5">
    <source>
        <dbReference type="ARBA" id="ARBA00022723"/>
    </source>
</evidence>